<dbReference type="RefSeq" id="WP_079547432.1">
    <property type="nucleotide sequence ID" value="NZ_CP117826.1"/>
</dbReference>
<dbReference type="InterPro" id="IPR053715">
    <property type="entry name" value="GH4_Enzyme_sf"/>
</dbReference>
<keyword evidence="5 13" id="KW-0378">Hydrolase</keyword>
<dbReference type="Gene3D" id="3.90.1820.10">
    <property type="entry name" value="AglA-like glucosidase"/>
    <property type="match status" value="1"/>
</dbReference>
<dbReference type="GO" id="GO:0004557">
    <property type="term" value="F:alpha-galactosidase activity"/>
    <property type="evidence" value="ECO:0007669"/>
    <property type="project" value="UniProtKB-EC"/>
</dbReference>
<comment type="cofactor">
    <cofactor evidence="1">
        <name>Mn(2+)</name>
        <dbReference type="ChEBI" id="CHEBI:29035"/>
    </cofactor>
</comment>
<dbReference type="InterPro" id="IPR022616">
    <property type="entry name" value="Glyco_hydro_4_C"/>
</dbReference>
<dbReference type="EC" id="3.2.1.22" evidence="15"/>
<dbReference type="PRINTS" id="PR00732">
    <property type="entry name" value="GLHYDRLASE4"/>
</dbReference>
<keyword evidence="4 11" id="KW-0479">Metal-binding</keyword>
<dbReference type="AlphaFoldDB" id="A0AAU8AB65"/>
<keyword evidence="8" id="KW-0119">Carbohydrate metabolism</keyword>
<accession>A0AAU8AB65</accession>
<dbReference type="Pfam" id="PF11975">
    <property type="entry name" value="Glyco_hydro_4C"/>
    <property type="match status" value="1"/>
</dbReference>
<evidence type="ECO:0000256" key="3">
    <source>
        <dbReference type="ARBA" id="ARBA00011881"/>
    </source>
</evidence>
<dbReference type="Pfam" id="PF02056">
    <property type="entry name" value="Glyco_hydro_4"/>
    <property type="match status" value="1"/>
</dbReference>
<feature type="site" description="Increases basicity of active site Tyr" evidence="12">
    <location>
        <position position="109"/>
    </location>
</feature>
<dbReference type="GO" id="GO:0005975">
    <property type="term" value="P:carbohydrate metabolic process"/>
    <property type="evidence" value="ECO:0007669"/>
    <property type="project" value="InterPro"/>
</dbReference>
<evidence type="ECO:0000256" key="13">
    <source>
        <dbReference type="RuleBase" id="RU361152"/>
    </source>
</evidence>
<dbReference type="InterPro" id="IPR036291">
    <property type="entry name" value="NAD(P)-bd_dom_sf"/>
</dbReference>
<evidence type="ECO:0000256" key="12">
    <source>
        <dbReference type="PIRSR" id="PIRSR601088-4"/>
    </source>
</evidence>
<reference evidence="15" key="1">
    <citation type="submission" date="2023-02" db="EMBL/GenBank/DDBJ databases">
        <title>Gut commensal Christensenella minuta modulates host metabolism via a new class of secondary bile acids.</title>
        <authorList>
            <person name="Liu C."/>
        </authorList>
    </citation>
    <scope>NUCLEOTIDE SEQUENCE</scope>
    <source>
        <strain evidence="15">CA70</strain>
    </source>
</reference>
<dbReference type="PANTHER" id="PTHR32092">
    <property type="entry name" value="6-PHOSPHO-BETA-GLUCOSIDASE-RELATED"/>
    <property type="match status" value="1"/>
</dbReference>
<organism evidence="15">
    <name type="scientific">Christensenella massiliensis</name>
    <dbReference type="NCBI Taxonomy" id="1805714"/>
    <lineage>
        <taxon>Bacteria</taxon>
        <taxon>Bacillati</taxon>
        <taxon>Bacillota</taxon>
        <taxon>Clostridia</taxon>
        <taxon>Christensenellales</taxon>
        <taxon>Christensenellaceae</taxon>
        <taxon>Christensenella</taxon>
    </lineage>
</organism>
<sequence length="444" mass="50611">MNKVVIIGAGSAMFAKKLIGDLLLYDDIRIDNISLVDINVEKLEVMEKVAKQLCKQAKKDVIIKATDKRREVLEDATYVINTINVGGVEQYKLDLEIPDKYGVHQAIGDIIGPGGMFRFLRAYPEILAICRDMEELCPDAYLFNYTNPMAPLCLALGNATPIKVFGFCHNVQSTALQLSAYLEVPREHVSFWAAGINHMDWFLQYKVDGKDAYPELFRRAEKVEDIIKMADREPDYITMGVRLVDIVRFKIMQNFGYFVSESPFHMSEYVPYFRKNEQAIRDLQVDRRWWLDHEMAADDYFEELKGMLEKGEEIPMVKTFEYAPEIIHANLTGKPFRANLNVKNTGLIENLPRNSIVEVPCYADSEGIHPCYVGELPDALAALNISNINVHVLMAKAANEKKLQYIYEGIKMDPLTAAILNLDQINEMVGELIDANKEYIADFK</sequence>
<evidence type="ECO:0000256" key="10">
    <source>
        <dbReference type="PIRSR" id="PIRSR601088-2"/>
    </source>
</evidence>
<dbReference type="PANTHER" id="PTHR32092:SF6">
    <property type="entry name" value="ALPHA-GALACTOSIDASE"/>
    <property type="match status" value="1"/>
</dbReference>
<comment type="cofactor">
    <cofactor evidence="13">
        <name>NAD(+)</name>
        <dbReference type="ChEBI" id="CHEBI:57540"/>
    </cofactor>
    <text evidence="13">Binds 1 NAD(+) per subunit.</text>
</comment>
<feature type="binding site" evidence="10">
    <location>
        <position position="147"/>
    </location>
    <ligand>
        <name>substrate</name>
    </ligand>
</feature>
<feature type="domain" description="Glycosyl hydrolase family 4 C-terminal" evidence="14">
    <location>
        <begin position="194"/>
        <end position="416"/>
    </location>
</feature>
<dbReference type="GO" id="GO:0016616">
    <property type="term" value="F:oxidoreductase activity, acting on the CH-OH group of donors, NAD or NADP as acceptor"/>
    <property type="evidence" value="ECO:0007669"/>
    <property type="project" value="InterPro"/>
</dbReference>
<dbReference type="InterPro" id="IPR001088">
    <property type="entry name" value="Glyco_hydro_4"/>
</dbReference>
<keyword evidence="6 13" id="KW-0520">NAD</keyword>
<evidence type="ECO:0000256" key="7">
    <source>
        <dbReference type="ARBA" id="ARBA00023211"/>
    </source>
</evidence>
<dbReference type="SUPFAM" id="SSF56327">
    <property type="entry name" value="LDH C-terminal domain-like"/>
    <property type="match status" value="1"/>
</dbReference>
<comment type="subunit">
    <text evidence="3">Homotetramer.</text>
</comment>
<evidence type="ECO:0000256" key="9">
    <source>
        <dbReference type="ARBA" id="ARBA00023295"/>
    </source>
</evidence>
<keyword evidence="7 11" id="KW-0464">Manganese</keyword>
<evidence type="ECO:0000256" key="8">
    <source>
        <dbReference type="ARBA" id="ARBA00023277"/>
    </source>
</evidence>
<evidence type="ECO:0000256" key="4">
    <source>
        <dbReference type="ARBA" id="ARBA00022723"/>
    </source>
</evidence>
<evidence type="ECO:0000256" key="11">
    <source>
        <dbReference type="PIRSR" id="PIRSR601088-3"/>
    </source>
</evidence>
<evidence type="ECO:0000256" key="2">
    <source>
        <dbReference type="ARBA" id="ARBA00010141"/>
    </source>
</evidence>
<evidence type="ECO:0000259" key="14">
    <source>
        <dbReference type="Pfam" id="PF11975"/>
    </source>
</evidence>
<protein>
    <submittedName>
        <fullName evidence="15">Alpha-galactosidase</fullName>
        <ecNumber evidence="15">3.2.1.22</ecNumber>
    </submittedName>
</protein>
<keyword evidence="11" id="KW-0408">Iron</keyword>
<evidence type="ECO:0000313" key="15">
    <source>
        <dbReference type="EMBL" id="XCC62776.1"/>
    </source>
</evidence>
<proteinExistence type="inferred from homology"/>
<dbReference type="NCBIfam" id="NF011657">
    <property type="entry name" value="PRK15076.1"/>
    <property type="match status" value="1"/>
</dbReference>
<keyword evidence="9 13" id="KW-0326">Glycosidase</keyword>
<gene>
    <name evidence="15" type="primary">melA</name>
    <name evidence="15" type="ORF">PUP29_02305</name>
</gene>
<dbReference type="InterPro" id="IPR015955">
    <property type="entry name" value="Lactate_DH/Glyco_Ohase_4_C"/>
</dbReference>
<comment type="similarity">
    <text evidence="2 13">Belongs to the glycosyl hydrolase 4 family.</text>
</comment>
<dbReference type="EMBL" id="CP117826">
    <property type="protein sequence ID" value="XCC62776.1"/>
    <property type="molecule type" value="Genomic_DNA"/>
</dbReference>
<feature type="binding site" evidence="11">
    <location>
        <position position="198"/>
    </location>
    <ligand>
        <name>Mn(2+)</name>
        <dbReference type="ChEBI" id="CHEBI:29035"/>
    </ligand>
</feature>
<evidence type="ECO:0000256" key="6">
    <source>
        <dbReference type="ARBA" id="ARBA00023027"/>
    </source>
</evidence>
<dbReference type="GO" id="GO:0046872">
    <property type="term" value="F:metal ion binding"/>
    <property type="evidence" value="ECO:0007669"/>
    <property type="project" value="UniProtKB-KW"/>
</dbReference>
<keyword evidence="11" id="KW-0533">Nickel</keyword>
<feature type="binding site" evidence="11">
    <location>
        <position position="168"/>
    </location>
    <ligand>
        <name>Mn(2+)</name>
        <dbReference type="ChEBI" id="CHEBI:29035"/>
    </ligand>
</feature>
<keyword evidence="11" id="KW-0170">Cobalt</keyword>
<dbReference type="SUPFAM" id="SSF51735">
    <property type="entry name" value="NAD(P)-binding Rossmann-fold domains"/>
    <property type="match status" value="1"/>
</dbReference>
<evidence type="ECO:0000256" key="1">
    <source>
        <dbReference type="ARBA" id="ARBA00001936"/>
    </source>
</evidence>
<evidence type="ECO:0000256" key="5">
    <source>
        <dbReference type="ARBA" id="ARBA00022801"/>
    </source>
</evidence>
<name>A0AAU8AB65_9FIRM</name>